<sequence length="126" mass="13521">MARLRIVELPAQHNGDEMTTPFVVVLDQIGEFSPFNSSAGVESFGATARAWGARGALVTTDTVELADELPVAEPFDLVAEGGHRFVAVPKHDGALRCSVCGITRVDWVTRRDVPTCESVLRTKGLG</sequence>
<gene>
    <name evidence="1" type="ORF">CA983_14120</name>
</gene>
<organism evidence="1 2">
    <name type="scientific">Streptomyces swartbergensis</name>
    <dbReference type="NCBI Taxonomy" id="487165"/>
    <lineage>
        <taxon>Bacteria</taxon>
        <taxon>Bacillati</taxon>
        <taxon>Actinomycetota</taxon>
        <taxon>Actinomycetes</taxon>
        <taxon>Kitasatosporales</taxon>
        <taxon>Streptomycetaceae</taxon>
        <taxon>Streptomyces</taxon>
    </lineage>
</organism>
<evidence type="ECO:0000313" key="2">
    <source>
        <dbReference type="Proteomes" id="UP000195105"/>
    </source>
</evidence>
<dbReference type="AlphaFoldDB" id="A0A243S5H1"/>
<evidence type="ECO:0000313" key="1">
    <source>
        <dbReference type="EMBL" id="OUD02557.1"/>
    </source>
</evidence>
<dbReference type="Proteomes" id="UP000195105">
    <property type="component" value="Unassembled WGS sequence"/>
</dbReference>
<proteinExistence type="predicted"/>
<keyword evidence="2" id="KW-1185">Reference proteome</keyword>
<protein>
    <submittedName>
        <fullName evidence="1">Uncharacterized protein</fullName>
    </submittedName>
</protein>
<accession>A0A243S5H1</accession>
<name>A0A243S5H1_9ACTN</name>
<comment type="caution">
    <text evidence="1">The sequence shown here is derived from an EMBL/GenBank/DDBJ whole genome shotgun (WGS) entry which is preliminary data.</text>
</comment>
<reference evidence="1 2" key="1">
    <citation type="submission" date="2017-05" db="EMBL/GenBank/DDBJ databases">
        <title>Biotechnological potential of actinobacteria isolated from South African environments.</title>
        <authorList>
            <person name="Le Roes-Hill M."/>
            <person name="Prins A."/>
            <person name="Durrell K.A."/>
        </authorList>
    </citation>
    <scope>NUCLEOTIDE SEQUENCE [LARGE SCALE GENOMIC DNA]</scope>
    <source>
        <strain evidence="1 2">HMC13</strain>
    </source>
</reference>
<dbReference type="RefSeq" id="WP_086601234.1">
    <property type="nucleotide sequence ID" value="NZ_NGFN01000071.1"/>
</dbReference>
<dbReference type="EMBL" id="NGFN01000071">
    <property type="protein sequence ID" value="OUD02557.1"/>
    <property type="molecule type" value="Genomic_DNA"/>
</dbReference>